<protein>
    <submittedName>
        <fullName evidence="1">Uncharacterized protein</fullName>
    </submittedName>
</protein>
<reference evidence="1" key="2">
    <citation type="submission" date="2023-06" db="EMBL/GenBank/DDBJ databases">
        <authorList>
            <consortium name="Lawrence Berkeley National Laboratory"/>
            <person name="Haridas S."/>
            <person name="Hensen N."/>
            <person name="Bonometti L."/>
            <person name="Westerberg I."/>
            <person name="Brannstrom I.O."/>
            <person name="Guillou S."/>
            <person name="Cros-Aarteil S."/>
            <person name="Calhoun S."/>
            <person name="Kuo A."/>
            <person name="Mondo S."/>
            <person name="Pangilinan J."/>
            <person name="Riley R."/>
            <person name="Labutti K."/>
            <person name="Andreopoulos B."/>
            <person name="Lipzen A."/>
            <person name="Chen C."/>
            <person name="Yanf M."/>
            <person name="Daum C."/>
            <person name="Ng V."/>
            <person name="Clum A."/>
            <person name="Steindorff A."/>
            <person name="Ohm R."/>
            <person name="Martin F."/>
            <person name="Silar P."/>
            <person name="Natvig D."/>
            <person name="Lalanne C."/>
            <person name="Gautier V."/>
            <person name="Ament-Velasquez S.L."/>
            <person name="Kruys A."/>
            <person name="Hutchinson M.I."/>
            <person name="Powell A.J."/>
            <person name="Barry K."/>
            <person name="Miller A.N."/>
            <person name="Grigoriev I.V."/>
            <person name="Debuchy R."/>
            <person name="Gladieux P."/>
            <person name="Thoren M.H."/>
            <person name="Johannesson H."/>
        </authorList>
    </citation>
    <scope>NUCLEOTIDE SEQUENCE</scope>
    <source>
        <strain evidence="1">SMH4131-1</strain>
    </source>
</reference>
<organism evidence="1 2">
    <name type="scientific">Cercophora scortea</name>
    <dbReference type="NCBI Taxonomy" id="314031"/>
    <lineage>
        <taxon>Eukaryota</taxon>
        <taxon>Fungi</taxon>
        <taxon>Dikarya</taxon>
        <taxon>Ascomycota</taxon>
        <taxon>Pezizomycotina</taxon>
        <taxon>Sordariomycetes</taxon>
        <taxon>Sordariomycetidae</taxon>
        <taxon>Sordariales</taxon>
        <taxon>Lasiosphaeriaceae</taxon>
        <taxon>Cercophora</taxon>
    </lineage>
</organism>
<evidence type="ECO:0000313" key="1">
    <source>
        <dbReference type="EMBL" id="KAK3323295.1"/>
    </source>
</evidence>
<accession>A0AAE0IE60</accession>
<keyword evidence="2" id="KW-1185">Reference proteome</keyword>
<comment type="caution">
    <text evidence="1">The sequence shown here is derived from an EMBL/GenBank/DDBJ whole genome shotgun (WGS) entry which is preliminary data.</text>
</comment>
<proteinExistence type="predicted"/>
<dbReference type="AlphaFoldDB" id="A0AAE0IE60"/>
<reference evidence="1" key="1">
    <citation type="journal article" date="2023" name="Mol. Phylogenet. Evol.">
        <title>Genome-scale phylogeny and comparative genomics of the fungal order Sordariales.</title>
        <authorList>
            <person name="Hensen N."/>
            <person name="Bonometti L."/>
            <person name="Westerberg I."/>
            <person name="Brannstrom I.O."/>
            <person name="Guillou S."/>
            <person name="Cros-Aarteil S."/>
            <person name="Calhoun S."/>
            <person name="Haridas S."/>
            <person name="Kuo A."/>
            <person name="Mondo S."/>
            <person name="Pangilinan J."/>
            <person name="Riley R."/>
            <person name="LaButti K."/>
            <person name="Andreopoulos B."/>
            <person name="Lipzen A."/>
            <person name="Chen C."/>
            <person name="Yan M."/>
            <person name="Daum C."/>
            <person name="Ng V."/>
            <person name="Clum A."/>
            <person name="Steindorff A."/>
            <person name="Ohm R.A."/>
            <person name="Martin F."/>
            <person name="Silar P."/>
            <person name="Natvig D.O."/>
            <person name="Lalanne C."/>
            <person name="Gautier V."/>
            <person name="Ament-Velasquez S.L."/>
            <person name="Kruys A."/>
            <person name="Hutchinson M.I."/>
            <person name="Powell A.J."/>
            <person name="Barry K."/>
            <person name="Miller A.N."/>
            <person name="Grigoriev I.V."/>
            <person name="Debuchy R."/>
            <person name="Gladieux P."/>
            <person name="Hiltunen Thoren M."/>
            <person name="Johannesson H."/>
        </authorList>
    </citation>
    <scope>NUCLEOTIDE SEQUENCE</scope>
    <source>
        <strain evidence="1">SMH4131-1</strain>
    </source>
</reference>
<dbReference type="EMBL" id="JAUEPO010000004">
    <property type="protein sequence ID" value="KAK3323295.1"/>
    <property type="molecule type" value="Genomic_DNA"/>
</dbReference>
<dbReference type="Proteomes" id="UP001286456">
    <property type="component" value="Unassembled WGS sequence"/>
</dbReference>
<name>A0AAE0IE60_9PEZI</name>
<sequence length="93" mass="9865">MARWAMAIILWDARRLAGPPKTCRSSADLSTNPGQNVGSFNAILAVNLGGPCFVFGTVDVLGCVVECFSPLLLFFVADVRVNGGVVLAPPQMR</sequence>
<gene>
    <name evidence="1" type="ORF">B0T19DRAFT_425608</name>
</gene>
<evidence type="ECO:0000313" key="2">
    <source>
        <dbReference type="Proteomes" id="UP001286456"/>
    </source>
</evidence>